<dbReference type="GO" id="GO:0004497">
    <property type="term" value="F:monooxygenase activity"/>
    <property type="evidence" value="ECO:0007669"/>
    <property type="project" value="InterPro"/>
</dbReference>
<name>A0AA88UY42_9ASTE</name>
<reference evidence="1" key="1">
    <citation type="submission" date="2022-12" db="EMBL/GenBank/DDBJ databases">
        <title>Draft genome assemblies for two species of Escallonia (Escalloniales).</title>
        <authorList>
            <person name="Chanderbali A."/>
            <person name="Dervinis C."/>
            <person name="Anghel I."/>
            <person name="Soltis D."/>
            <person name="Soltis P."/>
            <person name="Zapata F."/>
        </authorList>
    </citation>
    <scope>NUCLEOTIDE SEQUENCE</scope>
    <source>
        <strain evidence="1">UCBG64.0493</strain>
        <tissue evidence="1">Leaf</tissue>
    </source>
</reference>
<dbReference type="Proteomes" id="UP001188597">
    <property type="component" value="Unassembled WGS sequence"/>
</dbReference>
<dbReference type="Gene3D" id="1.10.630.10">
    <property type="entry name" value="Cytochrome P450"/>
    <property type="match status" value="1"/>
</dbReference>
<dbReference type="InterPro" id="IPR001128">
    <property type="entry name" value="Cyt_P450"/>
</dbReference>
<dbReference type="Pfam" id="PF00067">
    <property type="entry name" value="p450"/>
    <property type="match status" value="1"/>
</dbReference>
<protein>
    <submittedName>
        <fullName evidence="1">Uncharacterized protein</fullName>
    </submittedName>
</protein>
<proteinExistence type="predicted"/>
<dbReference type="SUPFAM" id="SSF48264">
    <property type="entry name" value="Cytochrome P450"/>
    <property type="match status" value="1"/>
</dbReference>
<dbReference type="PANTHER" id="PTHR24299">
    <property type="entry name" value="CYTOCHROME P450 FAMILY 1"/>
    <property type="match status" value="1"/>
</dbReference>
<evidence type="ECO:0000313" key="2">
    <source>
        <dbReference type="Proteomes" id="UP001188597"/>
    </source>
</evidence>
<organism evidence="1 2">
    <name type="scientific">Escallonia herrerae</name>
    <dbReference type="NCBI Taxonomy" id="1293975"/>
    <lineage>
        <taxon>Eukaryota</taxon>
        <taxon>Viridiplantae</taxon>
        <taxon>Streptophyta</taxon>
        <taxon>Embryophyta</taxon>
        <taxon>Tracheophyta</taxon>
        <taxon>Spermatophyta</taxon>
        <taxon>Magnoliopsida</taxon>
        <taxon>eudicotyledons</taxon>
        <taxon>Gunneridae</taxon>
        <taxon>Pentapetalae</taxon>
        <taxon>asterids</taxon>
        <taxon>campanulids</taxon>
        <taxon>Escalloniales</taxon>
        <taxon>Escalloniaceae</taxon>
        <taxon>Escallonia</taxon>
    </lineage>
</organism>
<dbReference type="GO" id="GO:0005506">
    <property type="term" value="F:iron ion binding"/>
    <property type="evidence" value="ECO:0007669"/>
    <property type="project" value="InterPro"/>
</dbReference>
<dbReference type="GO" id="GO:0020037">
    <property type="term" value="F:heme binding"/>
    <property type="evidence" value="ECO:0007669"/>
    <property type="project" value="InterPro"/>
</dbReference>
<gene>
    <name evidence="1" type="ORF">RJ639_024905</name>
</gene>
<accession>A0AA88UY42</accession>
<comment type="caution">
    <text evidence="1">The sequence shown here is derived from an EMBL/GenBank/DDBJ whole genome shotgun (WGS) entry which is preliminary data.</text>
</comment>
<dbReference type="PANTHER" id="PTHR24299:SF59">
    <property type="entry name" value="CYTOCHROME P450 SUPERFAMILY PROTEIN"/>
    <property type="match status" value="1"/>
</dbReference>
<dbReference type="GO" id="GO:0016705">
    <property type="term" value="F:oxidoreductase activity, acting on paired donors, with incorporation or reduction of molecular oxygen"/>
    <property type="evidence" value="ECO:0007669"/>
    <property type="project" value="InterPro"/>
</dbReference>
<sequence>MVFTTVGDDDGGSQKWLTNGVANLDQLAIHGLSLFRRTTLPPGPCGLPLAENLFAISPKPHESLAKLAKKHRPVMTIRLGSLTTVVVSSPALTREIQ</sequence>
<dbReference type="EMBL" id="JAVXUP010004003">
    <property type="protein sequence ID" value="KAK2997758.1"/>
    <property type="molecule type" value="Genomic_DNA"/>
</dbReference>
<dbReference type="AlphaFoldDB" id="A0AA88UY42"/>
<evidence type="ECO:0000313" key="1">
    <source>
        <dbReference type="EMBL" id="KAK2997758.1"/>
    </source>
</evidence>
<keyword evidence="2" id="KW-1185">Reference proteome</keyword>
<dbReference type="InterPro" id="IPR036396">
    <property type="entry name" value="Cyt_P450_sf"/>
</dbReference>